<reference evidence="2 3" key="1">
    <citation type="submission" date="2010-08" db="EMBL/GenBank/DDBJ databases">
        <title>Complete sequence of Gallionella capsiferriformans ES-2.</title>
        <authorList>
            <consortium name="US DOE Joint Genome Institute"/>
            <person name="Lucas S."/>
            <person name="Copeland A."/>
            <person name="Lapidus A."/>
            <person name="Cheng J.-F."/>
            <person name="Bruce D."/>
            <person name="Goodwin L."/>
            <person name="Pitluck S."/>
            <person name="Chertkov O."/>
            <person name="Davenport K.W."/>
            <person name="Detter J.C."/>
            <person name="Han C."/>
            <person name="Tapia R."/>
            <person name="Land M."/>
            <person name="Hauser L."/>
            <person name="Chang Y.-J."/>
            <person name="Jeffries C."/>
            <person name="Kyrpides N."/>
            <person name="Ivanova N."/>
            <person name="Mikhailova N."/>
            <person name="Shelobolina E.S."/>
            <person name="Picardal F."/>
            <person name="Roden E."/>
            <person name="Emerson D."/>
            <person name="Woyke T."/>
        </authorList>
    </citation>
    <scope>NUCLEOTIDE SEQUENCE [LARGE SCALE GENOMIC DNA]</scope>
    <source>
        <strain evidence="2 3">ES-2</strain>
    </source>
</reference>
<dbReference type="GO" id="GO:0032259">
    <property type="term" value="P:methylation"/>
    <property type="evidence" value="ECO:0007669"/>
    <property type="project" value="UniProtKB-KW"/>
</dbReference>
<dbReference type="GO" id="GO:0008168">
    <property type="term" value="F:methyltransferase activity"/>
    <property type="evidence" value="ECO:0007669"/>
    <property type="project" value="UniProtKB-KW"/>
</dbReference>
<protein>
    <submittedName>
        <fullName evidence="2">Putative S-adenosyl-L-methionine (SAM)-dependent methyltransferase</fullName>
    </submittedName>
</protein>
<dbReference type="SUPFAM" id="SSF53335">
    <property type="entry name" value="S-adenosyl-L-methionine-dependent methyltransferases"/>
    <property type="match status" value="1"/>
</dbReference>
<accession>D9SF22</accession>
<feature type="domain" description="C-methyltransferase" evidence="1">
    <location>
        <begin position="266"/>
        <end position="388"/>
    </location>
</feature>
<keyword evidence="2" id="KW-0489">Methyltransferase</keyword>
<sequence>MRTEPLSGELLIDFGLQPVSNRFLHPESVDVVPHFSLQLRIDADTGLIHLGTPFPVEALKPRYDWLTCFEPEDHLDDLACQLVALPGITRDSVFGAYSFKDDSMLRRLERLGYANTWRIDPAQDLALSDPCANVETYQRELTTARALDIVARRGRCDVMIVRHVAEHAHDLPAFIDAIRVMVKPRGYIVWEVPDCERVLMMGDCTTVWEEHQYYFTSYTFKRVLLDAGFKVVDYASVPYVLENSLVAIVQEGREPARSDDSVAVAAEIERAQYFVQKVHARSIAVHNKLEYWRRTRGEIALFGAGHLSCAFLSLMEVSPLIYCVIDDNPNKKGLQMPVGGLHIAGSEVLNSGRMGVCLLGLNPLNQDRVIVKQAQFVDQGGIFASIFPGSALDLELR</sequence>
<dbReference type="InterPro" id="IPR029063">
    <property type="entry name" value="SAM-dependent_MTases_sf"/>
</dbReference>
<dbReference type="EMBL" id="CP002159">
    <property type="protein sequence ID" value="ADL55119.1"/>
    <property type="molecule type" value="Genomic_DNA"/>
</dbReference>
<dbReference type="KEGG" id="gca:Galf_1091"/>
<name>D9SF22_GALCS</name>
<keyword evidence="2" id="KW-0808">Transferase</keyword>
<evidence type="ECO:0000313" key="3">
    <source>
        <dbReference type="Proteomes" id="UP000001235"/>
    </source>
</evidence>
<dbReference type="InterPro" id="IPR013691">
    <property type="entry name" value="MeTrfase_14"/>
</dbReference>
<gene>
    <name evidence="2" type="ordered locus">Galf_1091</name>
</gene>
<dbReference type="Gene3D" id="3.40.50.720">
    <property type="entry name" value="NAD(P)-binding Rossmann-like Domain"/>
    <property type="match status" value="1"/>
</dbReference>
<evidence type="ECO:0000259" key="1">
    <source>
        <dbReference type="Pfam" id="PF08484"/>
    </source>
</evidence>
<dbReference type="STRING" id="395494.Galf_1091"/>
<dbReference type="Pfam" id="PF08484">
    <property type="entry name" value="Methyltransf_14"/>
    <property type="match status" value="1"/>
</dbReference>
<dbReference type="Gene3D" id="3.40.50.150">
    <property type="entry name" value="Vaccinia Virus protein VP39"/>
    <property type="match status" value="1"/>
</dbReference>
<dbReference type="eggNOG" id="COG2227">
    <property type="taxonomic scope" value="Bacteria"/>
</dbReference>
<dbReference type="HOGENOM" id="CLU_038800_1_0_4"/>
<dbReference type="Pfam" id="PF13489">
    <property type="entry name" value="Methyltransf_23"/>
    <property type="match status" value="1"/>
</dbReference>
<proteinExistence type="predicted"/>
<keyword evidence="3" id="KW-1185">Reference proteome</keyword>
<dbReference type="OrthoDB" id="6006151at2"/>
<evidence type="ECO:0000313" key="2">
    <source>
        <dbReference type="EMBL" id="ADL55119.1"/>
    </source>
</evidence>
<organism evidence="2 3">
    <name type="scientific">Gallionella capsiferriformans (strain ES-2)</name>
    <name type="common">Gallionella ferruginea capsiferriformans (strain ES-2)</name>
    <dbReference type="NCBI Taxonomy" id="395494"/>
    <lineage>
        <taxon>Bacteria</taxon>
        <taxon>Pseudomonadati</taxon>
        <taxon>Pseudomonadota</taxon>
        <taxon>Betaproteobacteria</taxon>
        <taxon>Nitrosomonadales</taxon>
        <taxon>Gallionellaceae</taxon>
        <taxon>Gallionella</taxon>
    </lineage>
</organism>
<dbReference type="RefSeq" id="WP_013293059.1">
    <property type="nucleotide sequence ID" value="NC_014394.1"/>
</dbReference>
<dbReference type="AlphaFoldDB" id="D9SF22"/>
<dbReference type="Proteomes" id="UP000001235">
    <property type="component" value="Chromosome"/>
</dbReference>